<dbReference type="EMBL" id="JAOTOJ010000017">
    <property type="protein sequence ID" value="KAK9391960.1"/>
    <property type="molecule type" value="Genomic_DNA"/>
</dbReference>
<sequence>MVLGWVCQEYPWEPVQKSQSFFSWRGWEKAVGIGPCRREGNISPPGQLGGFWPRSQLLLSLGKRPACQVVADPAGAVGTVTSVPKVPLDAVGAAGCGRPAYPPHSRVVNGKDAAPYSWPWQISLQYERDGVFRHTCGGTLITPDWVMTAAHCIS</sequence>
<dbReference type="InterPro" id="IPR018114">
    <property type="entry name" value="TRYPSIN_HIS"/>
</dbReference>
<dbReference type="InterPro" id="IPR001254">
    <property type="entry name" value="Trypsin_dom"/>
</dbReference>
<evidence type="ECO:0000256" key="1">
    <source>
        <dbReference type="ARBA" id="ARBA00004613"/>
    </source>
</evidence>
<evidence type="ECO:0000313" key="6">
    <source>
        <dbReference type="EMBL" id="KAK9391960.1"/>
    </source>
</evidence>
<dbReference type="GO" id="GO:0006508">
    <property type="term" value="P:proteolysis"/>
    <property type="evidence" value="ECO:0007669"/>
    <property type="project" value="InterPro"/>
</dbReference>
<dbReference type="Pfam" id="PF00089">
    <property type="entry name" value="Trypsin"/>
    <property type="match status" value="1"/>
</dbReference>
<keyword evidence="7" id="KW-1185">Reference proteome</keyword>
<keyword evidence="4" id="KW-0964">Secreted</keyword>
<dbReference type="AlphaFoldDB" id="A0AAW1AR26"/>
<comment type="subcellular location">
    <subcellularLocation>
        <location evidence="1">Secreted</location>
    </subcellularLocation>
</comment>
<dbReference type="GO" id="GO:0004252">
    <property type="term" value="F:serine-type endopeptidase activity"/>
    <property type="evidence" value="ECO:0007669"/>
    <property type="project" value="InterPro"/>
</dbReference>
<reference evidence="6 7" key="1">
    <citation type="journal article" date="2024" name="Proc. Natl. Acad. Sci. U.S.A.">
        <title>The genetic regulatory architecture and epigenomic basis for age-related changes in rattlesnake venom.</title>
        <authorList>
            <person name="Hogan M.P."/>
            <person name="Holding M.L."/>
            <person name="Nystrom G.S."/>
            <person name="Colston T.J."/>
            <person name="Bartlett D.A."/>
            <person name="Mason A.J."/>
            <person name="Ellsworth S.A."/>
            <person name="Rautsaw R.M."/>
            <person name="Lawrence K.C."/>
            <person name="Strickland J.L."/>
            <person name="He B."/>
            <person name="Fraser P."/>
            <person name="Margres M.J."/>
            <person name="Gilbert D.M."/>
            <person name="Gibbs H.L."/>
            <person name="Parkinson C.L."/>
            <person name="Rokyta D.R."/>
        </authorList>
    </citation>
    <scope>NUCLEOTIDE SEQUENCE [LARGE SCALE GENOMIC DNA]</scope>
    <source>
        <strain evidence="6">DRR0105</strain>
    </source>
</reference>
<organism evidence="6 7">
    <name type="scientific">Crotalus adamanteus</name>
    <name type="common">Eastern diamondback rattlesnake</name>
    <dbReference type="NCBI Taxonomy" id="8729"/>
    <lineage>
        <taxon>Eukaryota</taxon>
        <taxon>Metazoa</taxon>
        <taxon>Chordata</taxon>
        <taxon>Craniata</taxon>
        <taxon>Vertebrata</taxon>
        <taxon>Euteleostomi</taxon>
        <taxon>Lepidosauria</taxon>
        <taxon>Squamata</taxon>
        <taxon>Bifurcata</taxon>
        <taxon>Unidentata</taxon>
        <taxon>Episquamata</taxon>
        <taxon>Toxicofera</taxon>
        <taxon>Serpentes</taxon>
        <taxon>Colubroidea</taxon>
        <taxon>Viperidae</taxon>
        <taxon>Crotalinae</taxon>
        <taxon>Crotalus</taxon>
    </lineage>
</organism>
<proteinExistence type="inferred from homology"/>
<dbReference type="Gene3D" id="2.40.10.10">
    <property type="entry name" value="Trypsin-like serine proteases"/>
    <property type="match status" value="1"/>
</dbReference>
<accession>A0AAW1AR26</accession>
<name>A0AAW1AR26_CROAD</name>
<evidence type="ECO:0000256" key="4">
    <source>
        <dbReference type="ARBA" id="ARBA00022525"/>
    </source>
</evidence>
<protein>
    <submittedName>
        <fullName evidence="6">Chymotrypsin-like elastase family member 3B</fullName>
    </submittedName>
</protein>
<evidence type="ECO:0000256" key="2">
    <source>
        <dbReference type="ARBA" id="ARBA00009228"/>
    </source>
</evidence>
<dbReference type="SUPFAM" id="SSF50494">
    <property type="entry name" value="Trypsin-like serine proteases"/>
    <property type="match status" value="1"/>
</dbReference>
<gene>
    <name evidence="6" type="ORF">NXF25_017547</name>
</gene>
<feature type="domain" description="Peptidase S1" evidence="5">
    <location>
        <begin position="107"/>
        <end position="154"/>
    </location>
</feature>
<comment type="caution">
    <text evidence="6">The sequence shown here is derived from an EMBL/GenBank/DDBJ whole genome shotgun (WGS) entry which is preliminary data.</text>
</comment>
<dbReference type="PANTHER" id="PTHR24257">
    <property type="entry name" value="CHYMOTRYPSIN-LIKE ELASTASE FAMILY MEMBER"/>
    <property type="match status" value="1"/>
</dbReference>
<dbReference type="InterPro" id="IPR009003">
    <property type="entry name" value="Peptidase_S1_PA"/>
</dbReference>
<dbReference type="PROSITE" id="PS00134">
    <property type="entry name" value="TRYPSIN_HIS"/>
    <property type="match status" value="1"/>
</dbReference>
<dbReference type="GO" id="GO:0005615">
    <property type="term" value="C:extracellular space"/>
    <property type="evidence" value="ECO:0007669"/>
    <property type="project" value="TreeGrafter"/>
</dbReference>
<comment type="similarity">
    <text evidence="2">Belongs to the peptidase S1 family. Snake venom subfamily.</text>
</comment>
<dbReference type="InterPro" id="IPR050850">
    <property type="entry name" value="Peptidase_S1_Elastase_sf"/>
</dbReference>
<evidence type="ECO:0000256" key="3">
    <source>
        <dbReference type="ARBA" id="ARBA00011245"/>
    </source>
</evidence>
<dbReference type="PROSITE" id="PS50240">
    <property type="entry name" value="TRYPSIN_DOM"/>
    <property type="match status" value="1"/>
</dbReference>
<comment type="subunit">
    <text evidence="3">Monomer.</text>
</comment>
<evidence type="ECO:0000259" key="5">
    <source>
        <dbReference type="PROSITE" id="PS50240"/>
    </source>
</evidence>
<dbReference type="PANTHER" id="PTHR24257:SF22">
    <property type="entry name" value="CHYMOTRYPSIN-LIKE ELASTASE FAMILY MEMBER 3B"/>
    <property type="match status" value="1"/>
</dbReference>
<dbReference type="Proteomes" id="UP001474421">
    <property type="component" value="Unassembled WGS sequence"/>
</dbReference>
<evidence type="ECO:0000313" key="7">
    <source>
        <dbReference type="Proteomes" id="UP001474421"/>
    </source>
</evidence>
<dbReference type="InterPro" id="IPR043504">
    <property type="entry name" value="Peptidase_S1_PA_chymotrypsin"/>
</dbReference>